<dbReference type="SUPFAM" id="SSF52058">
    <property type="entry name" value="L domain-like"/>
    <property type="match status" value="1"/>
</dbReference>
<evidence type="ECO:0000256" key="1">
    <source>
        <dbReference type="ARBA" id="ARBA00022614"/>
    </source>
</evidence>
<dbReference type="SMART" id="SM00364">
    <property type="entry name" value="LRR_BAC"/>
    <property type="match status" value="8"/>
</dbReference>
<dbReference type="Proteomes" id="UP000593560">
    <property type="component" value="Unassembled WGS sequence"/>
</dbReference>
<dbReference type="SMART" id="SM00369">
    <property type="entry name" value="LRR_TYP"/>
    <property type="match status" value="8"/>
</dbReference>
<evidence type="ECO:0000256" key="3">
    <source>
        <dbReference type="SAM" id="Coils"/>
    </source>
</evidence>
<feature type="coiled-coil region" evidence="3">
    <location>
        <begin position="144"/>
        <end position="171"/>
    </location>
</feature>
<dbReference type="Pfam" id="PF13855">
    <property type="entry name" value="LRR_8"/>
    <property type="match status" value="2"/>
</dbReference>
<dbReference type="AlphaFoldDB" id="A0A7J9I3N2"/>
<accession>A0A7J9I3N2</accession>
<organism evidence="4 5">
    <name type="scientific">Gossypium harknessii</name>
    <dbReference type="NCBI Taxonomy" id="34285"/>
    <lineage>
        <taxon>Eukaryota</taxon>
        <taxon>Viridiplantae</taxon>
        <taxon>Streptophyta</taxon>
        <taxon>Embryophyta</taxon>
        <taxon>Tracheophyta</taxon>
        <taxon>Spermatophyta</taxon>
        <taxon>Magnoliopsida</taxon>
        <taxon>eudicotyledons</taxon>
        <taxon>Gunneridae</taxon>
        <taxon>Pentapetalae</taxon>
        <taxon>rosids</taxon>
        <taxon>malvids</taxon>
        <taxon>Malvales</taxon>
        <taxon>Malvaceae</taxon>
        <taxon>Malvoideae</taxon>
        <taxon>Gossypium</taxon>
    </lineage>
</organism>
<keyword evidence="5" id="KW-1185">Reference proteome</keyword>
<dbReference type="FunFam" id="3.80.10.10:FF:000610">
    <property type="entry name" value="Plant intracellular Ras-group-related LRR protein 9"/>
    <property type="match status" value="1"/>
</dbReference>
<sequence>MDPSPTTYPLLSYVMSLLPFDGPAFNPQDPSATSSSTDPPHIVNQMPHLSSPNVLSSMIHAVSDVSQTRSFLQNLGPRPDHESVNMARSKLAEIVSSVTKSVEELGLCPRPLEVDLLEWRTFLVSEELEVRKEAGKEKPTHKLILQLDEMHEAYEKLLKEAEQRLVKIYENTEKVGVNSQEVEEEVNEDVAMVLQETERRALERVEFSGRRIRVLPQAFGKINGLLWLNLFSNQLKVIPEWITGFGKLEQLNLASNLLESLPISIGLLQNLKDLNVSGNKLTALPDTICHCRSLVGLDVSFNSLSYLPTHLGRYLGNLQRLRIQLNKIRSLPPSIGEMSSLWYLDAHFNELGGLPDEIGRLKKLQFLDLSNNFTELRELPNTLGELTDLTELYLSNNQICALPDTFGRLEKLMILKLEQNPLVVPPPDIVNQGVEAVKAFMDIRLHDKLEEEERKSSVEGNEDVQAGWLTCSSSWLKTHASDYLAVAVGAPKDTYLESNSDFI</sequence>
<gene>
    <name evidence="4" type="ORF">Gohar_000903</name>
</gene>
<dbReference type="GO" id="GO:0005737">
    <property type="term" value="C:cytoplasm"/>
    <property type="evidence" value="ECO:0007669"/>
    <property type="project" value="TreeGrafter"/>
</dbReference>
<evidence type="ECO:0000313" key="5">
    <source>
        <dbReference type="Proteomes" id="UP000593560"/>
    </source>
</evidence>
<keyword evidence="2" id="KW-0677">Repeat</keyword>
<keyword evidence="1" id="KW-0433">Leucine-rich repeat</keyword>
<dbReference type="Pfam" id="PF00560">
    <property type="entry name" value="LRR_1"/>
    <property type="match status" value="2"/>
</dbReference>
<dbReference type="PANTHER" id="PTHR48051">
    <property type="match status" value="1"/>
</dbReference>
<name>A0A7J9I3N2_9ROSI</name>
<dbReference type="EMBL" id="JABFAD010000013">
    <property type="protein sequence ID" value="MBA0816214.1"/>
    <property type="molecule type" value="Genomic_DNA"/>
</dbReference>
<evidence type="ECO:0000256" key="2">
    <source>
        <dbReference type="ARBA" id="ARBA00022737"/>
    </source>
</evidence>
<dbReference type="Gene3D" id="3.80.10.10">
    <property type="entry name" value="Ribonuclease Inhibitor"/>
    <property type="match status" value="2"/>
</dbReference>
<dbReference type="OrthoDB" id="968593at2759"/>
<protein>
    <submittedName>
        <fullName evidence="4">Uncharacterized protein</fullName>
    </submittedName>
</protein>
<comment type="caution">
    <text evidence="4">The sequence shown here is derived from an EMBL/GenBank/DDBJ whole genome shotgun (WGS) entry which is preliminary data.</text>
</comment>
<dbReference type="InterPro" id="IPR003591">
    <property type="entry name" value="Leu-rich_rpt_typical-subtyp"/>
</dbReference>
<proteinExistence type="predicted"/>
<dbReference type="InterPro" id="IPR001611">
    <property type="entry name" value="Leu-rich_rpt"/>
</dbReference>
<dbReference type="InterPro" id="IPR050216">
    <property type="entry name" value="LRR_domain-containing"/>
</dbReference>
<dbReference type="PROSITE" id="PS51450">
    <property type="entry name" value="LRR"/>
    <property type="match status" value="3"/>
</dbReference>
<dbReference type="InterPro" id="IPR032675">
    <property type="entry name" value="LRR_dom_sf"/>
</dbReference>
<dbReference type="PANTHER" id="PTHR48051:SF1">
    <property type="entry name" value="RAS SUPPRESSOR PROTEIN 1"/>
    <property type="match status" value="1"/>
</dbReference>
<reference evidence="4 5" key="1">
    <citation type="journal article" date="2019" name="Genome Biol. Evol.">
        <title>Insights into the evolution of the New World diploid cottons (Gossypium, subgenus Houzingenia) based on genome sequencing.</title>
        <authorList>
            <person name="Grover C.E."/>
            <person name="Arick M.A. 2nd"/>
            <person name="Thrash A."/>
            <person name="Conover J.L."/>
            <person name="Sanders W.S."/>
            <person name="Peterson D.G."/>
            <person name="Frelichowski J.E."/>
            <person name="Scheffler J.A."/>
            <person name="Scheffler B.E."/>
            <person name="Wendel J.F."/>
        </authorList>
    </citation>
    <scope>NUCLEOTIDE SEQUENCE [LARGE SCALE GENOMIC DNA]</scope>
    <source>
        <strain evidence="4">0</strain>
        <tissue evidence="4">Leaf</tissue>
    </source>
</reference>
<keyword evidence="3" id="KW-0175">Coiled coil</keyword>
<evidence type="ECO:0000313" key="4">
    <source>
        <dbReference type="EMBL" id="MBA0816214.1"/>
    </source>
</evidence>